<keyword evidence="2" id="KW-1185">Reference proteome</keyword>
<gene>
    <name evidence="1" type="ORF">GM658_08810</name>
</gene>
<dbReference type="InterPro" id="IPR042099">
    <property type="entry name" value="ANL_N_sf"/>
</dbReference>
<dbReference type="OrthoDB" id="5298740at2"/>
<comment type="caution">
    <text evidence="1">The sequence shown here is derived from an EMBL/GenBank/DDBJ whole genome shotgun (WGS) entry which is preliminary data.</text>
</comment>
<dbReference type="SUPFAM" id="SSF56801">
    <property type="entry name" value="Acetyl-CoA synthetase-like"/>
    <property type="match status" value="1"/>
</dbReference>
<dbReference type="InterPro" id="IPR053158">
    <property type="entry name" value="CapK_Type1_Caps_Biosynth"/>
</dbReference>
<dbReference type="AlphaFoldDB" id="A0A6L6QF59"/>
<evidence type="ECO:0000313" key="1">
    <source>
        <dbReference type="EMBL" id="MTW10704.1"/>
    </source>
</evidence>
<evidence type="ECO:0000313" key="2">
    <source>
        <dbReference type="Proteomes" id="UP000472320"/>
    </source>
</evidence>
<dbReference type="PANTHER" id="PTHR36932:SF1">
    <property type="entry name" value="CAPSULAR POLYSACCHARIDE BIOSYNTHESIS PROTEIN"/>
    <property type="match status" value="1"/>
</dbReference>
<dbReference type="PANTHER" id="PTHR36932">
    <property type="entry name" value="CAPSULAR POLYSACCHARIDE BIOSYNTHESIS PROTEIN"/>
    <property type="match status" value="1"/>
</dbReference>
<dbReference type="EMBL" id="WNKX01000005">
    <property type="protein sequence ID" value="MTW10704.1"/>
    <property type="molecule type" value="Genomic_DNA"/>
</dbReference>
<reference evidence="1 2" key="1">
    <citation type="submission" date="2019-11" db="EMBL/GenBank/DDBJ databases">
        <title>Type strains purchased from KCTC, JCM and DSMZ.</title>
        <authorList>
            <person name="Lu H."/>
        </authorList>
    </citation>
    <scope>NUCLEOTIDE SEQUENCE [LARGE SCALE GENOMIC DNA]</scope>
    <source>
        <strain evidence="1 2">JCM 31587</strain>
    </source>
</reference>
<accession>A0A6L6QF59</accession>
<organism evidence="1 2">
    <name type="scientific">Massilia eburnea</name>
    <dbReference type="NCBI Taxonomy" id="1776165"/>
    <lineage>
        <taxon>Bacteria</taxon>
        <taxon>Pseudomonadati</taxon>
        <taxon>Pseudomonadota</taxon>
        <taxon>Betaproteobacteria</taxon>
        <taxon>Burkholderiales</taxon>
        <taxon>Oxalobacteraceae</taxon>
        <taxon>Telluria group</taxon>
        <taxon>Massilia</taxon>
    </lineage>
</organism>
<proteinExistence type="predicted"/>
<dbReference type="Proteomes" id="UP000472320">
    <property type="component" value="Unassembled WGS sequence"/>
</dbReference>
<dbReference type="Gene3D" id="3.40.50.12780">
    <property type="entry name" value="N-terminal domain of ligase-like"/>
    <property type="match status" value="1"/>
</dbReference>
<protein>
    <submittedName>
        <fullName evidence="1">AMP-binding protein</fullName>
    </submittedName>
</protein>
<sequence length="496" mass="56928">MRCWPSCAIRRRRAGAPRRVRPISSRHAVIAFWERPWPHAIGLWWETIMLAELRKELLYGGRALVRDNALSQRLVQRLRRHETLDDYALKTMGDRLLHRSLQAAIAKLPFYAHISPDFAPEEARQVLREMFPIVDKRTLLDHPRALYPNDGLKRPWQVLGKTSGTTGTPLVVIRSLNSVQMEQAFIKRHWSWGGYSEGMPRATLRGDMVAGLERQEPPFWFENRYNRQLLLSSRHLGDQCVGAVIDKLQRYAPAMMQAYPSTAYTLAQQLERRGMSLCVPFLFTASEPLYPHQQELIRERLAGRIMDMYGMAERVAFATQCEYGSMHLNPDYSHVEILDDYGEPTDGYGHIVGTTLHNLAMPLVRYRLSDRTRWRHGHCACGRPFPMIEPVTGKLEDRITGGDGMEVSPSVLTFAFKGVENVRKSQVAQTGPGQWELRLVPDAHFSQADQDKLLHNIRHLVDPTVQVKVVLRGDLPNTEAGKFRWVVNEWQDGRRA</sequence>
<name>A0A6L6QF59_9BURK</name>